<comment type="caution">
    <text evidence="1">The sequence shown here is derived from an EMBL/GenBank/DDBJ whole genome shotgun (WGS) entry which is preliminary data.</text>
</comment>
<reference evidence="1 2" key="1">
    <citation type="submission" date="2016-04" db="EMBL/GenBank/DDBJ databases">
        <authorList>
            <person name="Evans L.H."/>
            <person name="Alamgir A."/>
            <person name="Owens N."/>
            <person name="Weber N.D."/>
            <person name="Virtaneva K."/>
            <person name="Barbian K."/>
            <person name="Babar A."/>
            <person name="Rosenke K."/>
        </authorList>
    </citation>
    <scope>NUCLEOTIDE SEQUENCE [LARGE SCALE GENOMIC DNA]</scope>
    <source>
        <strain evidence="1 2">CCM 8644</strain>
    </source>
</reference>
<evidence type="ECO:0000313" key="2">
    <source>
        <dbReference type="Proteomes" id="UP000078459"/>
    </source>
</evidence>
<evidence type="ECO:0000313" key="1">
    <source>
        <dbReference type="EMBL" id="OAQ38746.1"/>
    </source>
</evidence>
<dbReference type="Proteomes" id="UP000078459">
    <property type="component" value="Unassembled WGS sequence"/>
</dbReference>
<dbReference type="AlphaFoldDB" id="A0A179DCH7"/>
<name>A0A179DCH7_9SPHI</name>
<dbReference type="EMBL" id="LWHJ01000029">
    <property type="protein sequence ID" value="OAQ38746.1"/>
    <property type="molecule type" value="Genomic_DNA"/>
</dbReference>
<organism evidence="1 2">
    <name type="scientific">Pedobacter psychrophilus</name>
    <dbReference type="NCBI Taxonomy" id="1826909"/>
    <lineage>
        <taxon>Bacteria</taxon>
        <taxon>Pseudomonadati</taxon>
        <taxon>Bacteroidota</taxon>
        <taxon>Sphingobacteriia</taxon>
        <taxon>Sphingobacteriales</taxon>
        <taxon>Sphingobacteriaceae</taxon>
        <taxon>Pedobacter</taxon>
    </lineage>
</organism>
<gene>
    <name evidence="1" type="ORF">A5893_11900</name>
</gene>
<keyword evidence="2" id="KW-1185">Reference proteome</keyword>
<protein>
    <submittedName>
        <fullName evidence="1">Uncharacterized protein</fullName>
    </submittedName>
</protein>
<reference evidence="1 2" key="2">
    <citation type="submission" date="2016-06" db="EMBL/GenBank/DDBJ databases">
        <title>Pedobacter psychrophilus sp. nov., isolated from Antarctic fragmentary rock.</title>
        <authorList>
            <person name="Svec P."/>
        </authorList>
    </citation>
    <scope>NUCLEOTIDE SEQUENCE [LARGE SCALE GENOMIC DNA]</scope>
    <source>
        <strain evidence="1 2">CCM 8644</strain>
    </source>
</reference>
<proteinExistence type="predicted"/>
<accession>A0A179DCH7</accession>
<dbReference type="STRING" id="1826909.A5893_11900"/>
<sequence>MDTGLVANALCSINKKPARTPKKNKSKCITNQKRNYLPIKAKHCFKFFIFAPRKKTVSDGLSI</sequence>